<dbReference type="InterPro" id="IPR028098">
    <property type="entry name" value="Glyco_trans_4-like_N"/>
</dbReference>
<name>A0A9E2SAY1_9BACT</name>
<accession>A0A9E2SAY1</accession>
<dbReference type="AlphaFoldDB" id="A0A9E2SAY1"/>
<evidence type="ECO:0000313" key="3">
    <source>
        <dbReference type="EMBL" id="MBV4357854.1"/>
    </source>
</evidence>
<feature type="domain" description="Glycosyltransferase subfamily 4-like N-terminal" evidence="2">
    <location>
        <begin position="15"/>
        <end position="171"/>
    </location>
</feature>
<keyword evidence="3" id="KW-0328">Glycosyltransferase</keyword>
<sequence length="377" mass="42672">MKVLHTISSMGFKSGGTSSSTYELIKGLRNKKVEVDILSFEAEPGDKLVGKDDFLLTVPQTKEKRFLYSKEYKTVVEAANYQLFHTNGLWRYTNYITVKTARKKNLPYVISPHGMLYPTALQKSPLQKRLLMLHSFRRDLQNATCLHATCKEEMMHIRNLGIKAPVAIIPNSINIGEVKIYDTPKERFEIGYVGRLAPIKNPEGLIRAFSKVEQANPNVYLTIIGSGDAEYETSLKEEVKKLGIKNCTFKGFLHGDELAKEFSKLSILALPSHSENFGMVVPEALIRGIPVVASTGTPWEELNTNDCGWWVSNEINSFSKALMEAASLSDEKRRLMGENGKRLIEENYSIDVVSEKMIRLYDWLINKGPRPDFVFLK</sequence>
<dbReference type="EC" id="2.4.-.-" evidence="3"/>
<dbReference type="PANTHER" id="PTHR45947:SF3">
    <property type="entry name" value="SULFOQUINOVOSYL TRANSFERASE SQD2"/>
    <property type="match status" value="1"/>
</dbReference>
<dbReference type="Pfam" id="PF13579">
    <property type="entry name" value="Glyco_trans_4_4"/>
    <property type="match status" value="1"/>
</dbReference>
<protein>
    <submittedName>
        <fullName evidence="3">Glycosyltransferase</fullName>
        <ecNumber evidence="3">2.4.-.-</ecNumber>
    </submittedName>
</protein>
<evidence type="ECO:0000313" key="4">
    <source>
        <dbReference type="Proteomes" id="UP000812270"/>
    </source>
</evidence>
<feature type="domain" description="Glycosyl transferase family 1" evidence="1">
    <location>
        <begin position="181"/>
        <end position="342"/>
    </location>
</feature>
<evidence type="ECO:0000259" key="2">
    <source>
        <dbReference type="Pfam" id="PF13579"/>
    </source>
</evidence>
<organism evidence="3 4">
    <name type="scientific">Pinibacter aurantiacus</name>
    <dbReference type="NCBI Taxonomy" id="2851599"/>
    <lineage>
        <taxon>Bacteria</taxon>
        <taxon>Pseudomonadati</taxon>
        <taxon>Bacteroidota</taxon>
        <taxon>Chitinophagia</taxon>
        <taxon>Chitinophagales</taxon>
        <taxon>Chitinophagaceae</taxon>
        <taxon>Pinibacter</taxon>
    </lineage>
</organism>
<dbReference type="InterPro" id="IPR050194">
    <property type="entry name" value="Glycosyltransferase_grp1"/>
</dbReference>
<dbReference type="InterPro" id="IPR001296">
    <property type="entry name" value="Glyco_trans_1"/>
</dbReference>
<dbReference type="Proteomes" id="UP000812270">
    <property type="component" value="Unassembled WGS sequence"/>
</dbReference>
<dbReference type="PANTHER" id="PTHR45947">
    <property type="entry name" value="SULFOQUINOVOSYL TRANSFERASE SQD2"/>
    <property type="match status" value="1"/>
</dbReference>
<dbReference type="GO" id="GO:0016757">
    <property type="term" value="F:glycosyltransferase activity"/>
    <property type="evidence" value="ECO:0007669"/>
    <property type="project" value="UniProtKB-KW"/>
</dbReference>
<comment type="caution">
    <text evidence="3">The sequence shown here is derived from an EMBL/GenBank/DDBJ whole genome shotgun (WGS) entry which is preliminary data.</text>
</comment>
<evidence type="ECO:0000259" key="1">
    <source>
        <dbReference type="Pfam" id="PF00534"/>
    </source>
</evidence>
<dbReference type="Pfam" id="PF00534">
    <property type="entry name" value="Glycos_transf_1"/>
    <property type="match status" value="1"/>
</dbReference>
<dbReference type="EMBL" id="JAHSPG010000008">
    <property type="protein sequence ID" value="MBV4357854.1"/>
    <property type="molecule type" value="Genomic_DNA"/>
</dbReference>
<keyword evidence="4" id="KW-1185">Reference proteome</keyword>
<keyword evidence="3" id="KW-0808">Transferase</keyword>
<proteinExistence type="predicted"/>
<reference evidence="3" key="1">
    <citation type="submission" date="2021-06" db="EMBL/GenBank/DDBJ databases">
        <authorList>
            <person name="Huq M.A."/>
        </authorList>
    </citation>
    <scope>NUCLEOTIDE SEQUENCE</scope>
    <source>
        <strain evidence="3">MAH-26</strain>
    </source>
</reference>
<gene>
    <name evidence="3" type="ORF">KTO63_11890</name>
</gene>
<dbReference type="RefSeq" id="WP_217791507.1">
    <property type="nucleotide sequence ID" value="NZ_JAHSPG010000008.1"/>
</dbReference>